<evidence type="ECO:0008006" key="3">
    <source>
        <dbReference type="Google" id="ProtNLM"/>
    </source>
</evidence>
<gene>
    <name evidence="1" type="ORF">ACFQE5_05185</name>
</gene>
<comment type="caution">
    <text evidence="1">The sequence shown here is derived from an EMBL/GenBank/DDBJ whole genome shotgun (WGS) entry which is preliminary data.</text>
</comment>
<protein>
    <recommendedName>
        <fullName evidence="3">N-methylhydantoinase B</fullName>
    </recommendedName>
</protein>
<dbReference type="EMBL" id="JBHSQW010000010">
    <property type="protein sequence ID" value="MFC5993609.1"/>
    <property type="molecule type" value="Genomic_DNA"/>
</dbReference>
<name>A0ABW1IZG6_9PSEU</name>
<organism evidence="1 2">
    <name type="scientific">Pseudonocardia hispaniensis</name>
    <dbReference type="NCBI Taxonomy" id="904933"/>
    <lineage>
        <taxon>Bacteria</taxon>
        <taxon>Bacillati</taxon>
        <taxon>Actinomycetota</taxon>
        <taxon>Actinomycetes</taxon>
        <taxon>Pseudonocardiales</taxon>
        <taxon>Pseudonocardiaceae</taxon>
        <taxon>Pseudonocardia</taxon>
    </lineage>
</organism>
<evidence type="ECO:0000313" key="2">
    <source>
        <dbReference type="Proteomes" id="UP001596302"/>
    </source>
</evidence>
<dbReference type="Proteomes" id="UP001596302">
    <property type="component" value="Unassembled WGS sequence"/>
</dbReference>
<dbReference type="RefSeq" id="WP_379583378.1">
    <property type="nucleotide sequence ID" value="NZ_JBHSQW010000010.1"/>
</dbReference>
<accession>A0ABW1IZG6</accession>
<keyword evidence="2" id="KW-1185">Reference proteome</keyword>
<reference evidence="2" key="1">
    <citation type="journal article" date="2019" name="Int. J. Syst. Evol. Microbiol.">
        <title>The Global Catalogue of Microorganisms (GCM) 10K type strain sequencing project: providing services to taxonomists for standard genome sequencing and annotation.</title>
        <authorList>
            <consortium name="The Broad Institute Genomics Platform"/>
            <consortium name="The Broad Institute Genome Sequencing Center for Infectious Disease"/>
            <person name="Wu L."/>
            <person name="Ma J."/>
        </authorList>
    </citation>
    <scope>NUCLEOTIDE SEQUENCE [LARGE SCALE GENOMIC DNA]</scope>
    <source>
        <strain evidence="2">CCM 8391</strain>
    </source>
</reference>
<evidence type="ECO:0000313" key="1">
    <source>
        <dbReference type="EMBL" id="MFC5993609.1"/>
    </source>
</evidence>
<sequence>MNLDLNLETDDSGAVRCRHCGARVGDSVGAPMAHALRHERPSTEAGPGVHADPSAFVDRPILLRQAFCPGCLALLSTEIVPADEPSYRTWSLT</sequence>
<proteinExistence type="predicted"/>